<keyword evidence="2" id="KW-1185">Reference proteome</keyword>
<proteinExistence type="predicted"/>
<name>A0AAN8JP69_PATCE</name>
<organism evidence="1 2">
    <name type="scientific">Patella caerulea</name>
    <name type="common">Rayed Mediterranean limpet</name>
    <dbReference type="NCBI Taxonomy" id="87958"/>
    <lineage>
        <taxon>Eukaryota</taxon>
        <taxon>Metazoa</taxon>
        <taxon>Spiralia</taxon>
        <taxon>Lophotrochozoa</taxon>
        <taxon>Mollusca</taxon>
        <taxon>Gastropoda</taxon>
        <taxon>Patellogastropoda</taxon>
        <taxon>Patelloidea</taxon>
        <taxon>Patellidae</taxon>
        <taxon>Patella</taxon>
    </lineage>
</organism>
<protein>
    <submittedName>
        <fullName evidence="1">Uncharacterized protein</fullName>
    </submittedName>
</protein>
<evidence type="ECO:0000313" key="2">
    <source>
        <dbReference type="Proteomes" id="UP001347796"/>
    </source>
</evidence>
<dbReference type="AlphaFoldDB" id="A0AAN8JP69"/>
<sequence>MCSVPTSLFKDNCMLKTQKSALAAKLLVERYIGQLQTDFFVIDGGWLLHRITWKRNVTFNEILCQYSEFVRQRFACKCMIVMDGYVEFNIKDHERLRRINGKVCGDVMVRLDTLNKYHQSNFLSNNTNKSRIVELLAARLSEDGHIVRSALATLISP</sequence>
<dbReference type="Proteomes" id="UP001347796">
    <property type="component" value="Unassembled WGS sequence"/>
</dbReference>
<dbReference type="EMBL" id="JAZGQO010000008">
    <property type="protein sequence ID" value="KAK6179514.1"/>
    <property type="molecule type" value="Genomic_DNA"/>
</dbReference>
<reference evidence="1 2" key="1">
    <citation type="submission" date="2024-01" db="EMBL/GenBank/DDBJ databases">
        <title>The genome of the rayed Mediterranean limpet Patella caerulea (Linnaeus, 1758).</title>
        <authorList>
            <person name="Anh-Thu Weber A."/>
            <person name="Halstead-Nussloch G."/>
        </authorList>
    </citation>
    <scope>NUCLEOTIDE SEQUENCE [LARGE SCALE GENOMIC DNA]</scope>
    <source>
        <strain evidence="1">AATW-2023a</strain>
        <tissue evidence="1">Whole specimen</tissue>
    </source>
</reference>
<evidence type="ECO:0000313" key="1">
    <source>
        <dbReference type="EMBL" id="KAK6179514.1"/>
    </source>
</evidence>
<accession>A0AAN8JP69</accession>
<comment type="caution">
    <text evidence="1">The sequence shown here is derived from an EMBL/GenBank/DDBJ whole genome shotgun (WGS) entry which is preliminary data.</text>
</comment>
<gene>
    <name evidence="1" type="ORF">SNE40_011849</name>
</gene>